<evidence type="ECO:0000259" key="5">
    <source>
        <dbReference type="PROSITE" id="PS50004"/>
    </source>
</evidence>
<keyword evidence="3" id="KW-0597">Phosphoprotein</keyword>
<dbReference type="GO" id="GO:0009570">
    <property type="term" value="C:chloroplast stroma"/>
    <property type="evidence" value="ECO:0007669"/>
    <property type="project" value="TreeGrafter"/>
</dbReference>
<evidence type="ECO:0000256" key="4">
    <source>
        <dbReference type="SAM" id="MobiDB-lite"/>
    </source>
</evidence>
<evidence type="ECO:0000256" key="1">
    <source>
        <dbReference type="ARBA" id="ARBA00001946"/>
    </source>
</evidence>
<name>A0A5P1FX69_ASPOF</name>
<dbReference type="SUPFAM" id="SSF49562">
    <property type="entry name" value="C2 domain (Calcium/lipid-binding domain, CaLB)"/>
    <property type="match status" value="1"/>
</dbReference>
<dbReference type="Proteomes" id="UP000243459">
    <property type="component" value="Chromosome 1"/>
</dbReference>
<dbReference type="InterPro" id="IPR005844">
    <property type="entry name" value="A-D-PHexomutase_a/b/a-I"/>
</dbReference>
<dbReference type="Gene3D" id="2.60.40.150">
    <property type="entry name" value="C2 domain"/>
    <property type="match status" value="1"/>
</dbReference>
<protein>
    <recommendedName>
        <fullName evidence="5">C2 domain-containing protein</fullName>
    </recommendedName>
</protein>
<dbReference type="PANTHER" id="PTHR42946:SF2">
    <property type="entry name" value="PHOSPHOGLUCOMUTASE (ALPHA-D-GLUCOSE-1,6-BISPHOSPHATE-DEPENDENT)"/>
    <property type="match status" value="1"/>
</dbReference>
<dbReference type="Pfam" id="PF00168">
    <property type="entry name" value="C2"/>
    <property type="match status" value="1"/>
</dbReference>
<dbReference type="PANTHER" id="PTHR42946">
    <property type="entry name" value="PHOSPHOHEXOSE MUTASE"/>
    <property type="match status" value="1"/>
</dbReference>
<dbReference type="Gene3D" id="3.40.120.10">
    <property type="entry name" value="Alpha-D-Glucose-1,6-Bisphosphate, subunit A, domain 3"/>
    <property type="match status" value="2"/>
</dbReference>
<proteinExistence type="inferred from homology"/>
<comment type="cofactor">
    <cofactor evidence="1">
        <name>Mg(2+)</name>
        <dbReference type="ChEBI" id="CHEBI:18420"/>
    </cofactor>
</comment>
<dbReference type="OMA" id="GQHGWVH"/>
<evidence type="ECO:0000256" key="3">
    <source>
        <dbReference type="ARBA" id="ARBA00022553"/>
    </source>
</evidence>
<dbReference type="Gramene" id="ONK81631">
    <property type="protein sequence ID" value="ONK81631"/>
    <property type="gene ID" value="A4U43_C01F31290"/>
</dbReference>
<evidence type="ECO:0000313" key="6">
    <source>
        <dbReference type="EMBL" id="ONK81631.1"/>
    </source>
</evidence>
<evidence type="ECO:0000256" key="2">
    <source>
        <dbReference type="ARBA" id="ARBA00010231"/>
    </source>
</evidence>
<accession>A0A5P1FX69</accession>
<dbReference type="GO" id="GO:0004615">
    <property type="term" value="F:phosphomannomutase activity"/>
    <property type="evidence" value="ECO:0007669"/>
    <property type="project" value="TreeGrafter"/>
</dbReference>
<dbReference type="InterPro" id="IPR050060">
    <property type="entry name" value="Phosphoglucosamine_mutase"/>
</dbReference>
<dbReference type="AlphaFoldDB" id="A0A5P1FX69"/>
<dbReference type="EMBL" id="CM007381">
    <property type="protein sequence ID" value="ONK81631.1"/>
    <property type="molecule type" value="Genomic_DNA"/>
</dbReference>
<feature type="compositionally biased region" description="Basic residues" evidence="4">
    <location>
        <begin position="366"/>
        <end position="378"/>
    </location>
</feature>
<dbReference type="InterPro" id="IPR035892">
    <property type="entry name" value="C2_domain_sf"/>
</dbReference>
<feature type="region of interest" description="Disordered" evidence="4">
    <location>
        <begin position="341"/>
        <end position="378"/>
    </location>
</feature>
<organism evidence="6 7">
    <name type="scientific">Asparagus officinalis</name>
    <name type="common">Garden asparagus</name>
    <dbReference type="NCBI Taxonomy" id="4686"/>
    <lineage>
        <taxon>Eukaryota</taxon>
        <taxon>Viridiplantae</taxon>
        <taxon>Streptophyta</taxon>
        <taxon>Embryophyta</taxon>
        <taxon>Tracheophyta</taxon>
        <taxon>Spermatophyta</taxon>
        <taxon>Magnoliopsida</taxon>
        <taxon>Liliopsida</taxon>
        <taxon>Asparagales</taxon>
        <taxon>Asparagaceae</taxon>
        <taxon>Asparagoideae</taxon>
        <taxon>Asparagus</taxon>
    </lineage>
</organism>
<dbReference type="InterPro" id="IPR000008">
    <property type="entry name" value="C2_dom"/>
</dbReference>
<dbReference type="Pfam" id="PF02880">
    <property type="entry name" value="PGM_PMM_III"/>
    <property type="match status" value="1"/>
</dbReference>
<gene>
    <name evidence="6" type="ORF">A4U43_C01F31290</name>
</gene>
<dbReference type="CDD" id="cd04038">
    <property type="entry name" value="C2_ArfGAP"/>
    <property type="match status" value="1"/>
</dbReference>
<dbReference type="PROSITE" id="PS50004">
    <property type="entry name" value="C2"/>
    <property type="match status" value="1"/>
</dbReference>
<keyword evidence="7" id="KW-1185">Reference proteome</keyword>
<sequence>MMDRLLGLLRVRLLRGVNLAVRDVRSSDPYVILRMGKQKLKSRVIKRNVNPEWNEDLTLSVEDPFIPVKLEVYDKDRFSADDPMGNAEFDIQPFVEAVKMNVEGVPNGTIIKKLMPNRTNCLAEESPIYVSDGKVVQDIVLRLRQVESGEVELRLEWASKWAGCARSGIGRRNGPVDFTPGAVEAIAESFGEWLIEELRREDESGPAEVRVSMGRDPRISGPRLSTAVFSGLTRARCKAFDMGLATTPACFMSTVLAPFQYDGSIMMTASHLPYTRNGLKFFTRRGGLRSSEMEEICDRAARKYATKKMGFGGNGSAPVRPIIVNAGNGSPAAFFSLGRLRQSARDTGGSSPEPDVHVPQTTSARTTRRTRHRPCPSRVRRHLRCRPHLGVVFDTRRRPQSESSMAEGNPINGDRLIALMSAIVLREEPGSTVVTDARTSAALTEFIVGRGGRHCLYRVGYRNVIDKGIRLNEDGIETGLMMETSGHGALKENYFLDDGAYMVVKIIIEMVGSLIKELKDPVESVELRMNILTQPEEAKAKGAETVETLRKYIEDGKLQGWALDTCGDCWVSEGCLVDSNDSPFAVDAHMYRAKVSDEVKGEYGWIHIRQSVHNPNIALNMQSSLSGGCQTIARILHEKLLLPSGLHQILDISQIEKYARSGRL</sequence>
<comment type="similarity">
    <text evidence="2">Belongs to the phosphohexose mutase family.</text>
</comment>
<dbReference type="InterPro" id="IPR005846">
    <property type="entry name" value="A-D-PHexomutase_a/b/a-III"/>
</dbReference>
<reference evidence="7" key="1">
    <citation type="journal article" date="2017" name="Nat. Commun.">
        <title>The asparagus genome sheds light on the origin and evolution of a young Y chromosome.</title>
        <authorList>
            <person name="Harkess A."/>
            <person name="Zhou J."/>
            <person name="Xu C."/>
            <person name="Bowers J.E."/>
            <person name="Van der Hulst R."/>
            <person name="Ayyampalayam S."/>
            <person name="Mercati F."/>
            <person name="Riccardi P."/>
            <person name="McKain M.R."/>
            <person name="Kakrana A."/>
            <person name="Tang H."/>
            <person name="Ray J."/>
            <person name="Groenendijk J."/>
            <person name="Arikit S."/>
            <person name="Mathioni S.M."/>
            <person name="Nakano M."/>
            <person name="Shan H."/>
            <person name="Telgmann-Rauber A."/>
            <person name="Kanno A."/>
            <person name="Yue Z."/>
            <person name="Chen H."/>
            <person name="Li W."/>
            <person name="Chen Y."/>
            <person name="Xu X."/>
            <person name="Zhang Y."/>
            <person name="Luo S."/>
            <person name="Chen H."/>
            <person name="Gao J."/>
            <person name="Mao Z."/>
            <person name="Pires J.C."/>
            <person name="Luo M."/>
            <person name="Kudrna D."/>
            <person name="Wing R.A."/>
            <person name="Meyers B.C."/>
            <person name="Yi K."/>
            <person name="Kong H."/>
            <person name="Lavrijsen P."/>
            <person name="Sunseri F."/>
            <person name="Falavigna A."/>
            <person name="Ye Y."/>
            <person name="Leebens-Mack J.H."/>
            <person name="Chen G."/>
        </authorList>
    </citation>
    <scope>NUCLEOTIDE SEQUENCE [LARGE SCALE GENOMIC DNA]</scope>
    <source>
        <strain evidence="7">cv. DH0086</strain>
    </source>
</reference>
<dbReference type="GO" id="GO:0005975">
    <property type="term" value="P:carbohydrate metabolic process"/>
    <property type="evidence" value="ECO:0007669"/>
    <property type="project" value="InterPro"/>
</dbReference>
<dbReference type="InterPro" id="IPR016055">
    <property type="entry name" value="A-D-PHexomutase_a/b/a-I/II/III"/>
</dbReference>
<dbReference type="SUPFAM" id="SSF53738">
    <property type="entry name" value="Phosphoglucomutase, first 3 domains"/>
    <property type="match status" value="2"/>
</dbReference>
<dbReference type="SMART" id="SM00239">
    <property type="entry name" value="C2"/>
    <property type="match status" value="1"/>
</dbReference>
<evidence type="ECO:0000313" key="7">
    <source>
        <dbReference type="Proteomes" id="UP000243459"/>
    </source>
</evidence>
<feature type="domain" description="C2" evidence="5">
    <location>
        <begin position="1"/>
        <end position="104"/>
    </location>
</feature>
<dbReference type="Pfam" id="PF02878">
    <property type="entry name" value="PGM_PMM_I"/>
    <property type="match status" value="1"/>
</dbReference>